<accession>A0A6N3H898</accession>
<evidence type="ECO:0000256" key="1">
    <source>
        <dbReference type="ARBA" id="ARBA00022676"/>
    </source>
</evidence>
<gene>
    <name evidence="4" type="primary">gspA_1</name>
    <name evidence="4" type="ORF">ELLFYP34_01039</name>
</gene>
<dbReference type="GO" id="GO:0046872">
    <property type="term" value="F:metal ion binding"/>
    <property type="evidence" value="ECO:0007669"/>
    <property type="project" value="UniProtKB-KW"/>
</dbReference>
<protein>
    <submittedName>
        <fullName evidence="4">General stress protein A</fullName>
    </submittedName>
</protein>
<dbReference type="SUPFAM" id="SSF53448">
    <property type="entry name" value="Nucleotide-diphospho-sugar transferases"/>
    <property type="match status" value="1"/>
</dbReference>
<dbReference type="EMBL" id="CACRTR010000023">
    <property type="protein sequence ID" value="VYU73124.1"/>
    <property type="molecule type" value="Genomic_DNA"/>
</dbReference>
<dbReference type="Gene3D" id="3.90.550.10">
    <property type="entry name" value="Spore Coat Polysaccharide Biosynthesis Protein SpsA, Chain A"/>
    <property type="match status" value="1"/>
</dbReference>
<keyword evidence="3" id="KW-0479">Metal-binding</keyword>
<dbReference type="Pfam" id="PF01501">
    <property type="entry name" value="Glyco_transf_8"/>
    <property type="match status" value="1"/>
</dbReference>
<dbReference type="GO" id="GO:0016757">
    <property type="term" value="F:glycosyltransferase activity"/>
    <property type="evidence" value="ECO:0007669"/>
    <property type="project" value="UniProtKB-KW"/>
</dbReference>
<dbReference type="InterPro" id="IPR029044">
    <property type="entry name" value="Nucleotide-diphossugar_trans"/>
</dbReference>
<dbReference type="PANTHER" id="PTHR13778">
    <property type="entry name" value="GLYCOSYLTRANSFERASE 8 DOMAIN-CONTAINING PROTEIN"/>
    <property type="match status" value="1"/>
</dbReference>
<evidence type="ECO:0000313" key="4">
    <source>
        <dbReference type="EMBL" id="VYU73124.1"/>
    </source>
</evidence>
<name>A0A6N3H898_EUBLI</name>
<evidence type="ECO:0000256" key="3">
    <source>
        <dbReference type="ARBA" id="ARBA00022723"/>
    </source>
</evidence>
<organism evidence="4">
    <name type="scientific">Eubacterium limosum</name>
    <dbReference type="NCBI Taxonomy" id="1736"/>
    <lineage>
        <taxon>Bacteria</taxon>
        <taxon>Bacillati</taxon>
        <taxon>Bacillota</taxon>
        <taxon>Clostridia</taxon>
        <taxon>Eubacteriales</taxon>
        <taxon>Eubacteriaceae</taxon>
        <taxon>Eubacterium</taxon>
    </lineage>
</organism>
<proteinExistence type="predicted"/>
<dbReference type="CDD" id="cd04194">
    <property type="entry name" value="GT8_A4GalT_like"/>
    <property type="match status" value="1"/>
</dbReference>
<dbReference type="InterPro" id="IPR050748">
    <property type="entry name" value="Glycosyltrans_8_dom-fam"/>
</dbReference>
<dbReference type="InterPro" id="IPR002495">
    <property type="entry name" value="Glyco_trans_8"/>
</dbReference>
<evidence type="ECO:0000256" key="2">
    <source>
        <dbReference type="ARBA" id="ARBA00022679"/>
    </source>
</evidence>
<keyword evidence="2" id="KW-0808">Transferase</keyword>
<dbReference type="AlphaFoldDB" id="A0A6N3H898"/>
<dbReference type="PANTHER" id="PTHR13778:SF47">
    <property type="entry name" value="LIPOPOLYSACCHARIDE 1,3-GALACTOSYLTRANSFERASE"/>
    <property type="match status" value="1"/>
</dbReference>
<reference evidence="4" key="1">
    <citation type="submission" date="2019-11" db="EMBL/GenBank/DDBJ databases">
        <authorList>
            <person name="Feng L."/>
        </authorList>
    </citation>
    <scope>NUCLEOTIDE SEQUENCE</scope>
    <source>
        <strain evidence="4">ElimosumLFYP34</strain>
    </source>
</reference>
<sequence>MKLNVSYASSNEYVRFSYVSMLSLFENNKEFSSIFVYFIDAGLTEESKKMFIHLAKKYNRNLKFIPINDLFKNWKTIKSFGHSYATYAKLFFSSVIDEDKIIYLDSDSIVEDSFKELWQIDLKDNLVAGVLEDVAPRNKYIIGQKKSDNYINCGFLLINLQEWREQNIESKFINIIKKYKGDVPFWDQGVINSACKNKIFLLHPKYNCLNCIFAFNANEIKKVSDLDYYYSQNEIDEAKNHPVFIHYVDGIYNRPWCKNCTHPLKNRYIFYLDKTPWANCYIEGYAPKNSVKNYQLYKRLPFPIFYRLRLISNFIKEKIGRFDKNSWYYIKKE</sequence>
<keyword evidence="1" id="KW-0328">Glycosyltransferase</keyword>